<evidence type="ECO:0000256" key="1">
    <source>
        <dbReference type="SAM" id="MobiDB-lite"/>
    </source>
</evidence>
<sequence>MVTRQLLTALLFTAMLAWLATPSAYSAPPASGSELIYSDDFERQTNTNPDKQWHMTRMHGVGCGRVDPAYRQPQHLRGVVPPAVQIVEGALTLTETSSGVPIQSYKVFNRPIKRLAFDFTPLNVMGGPDDRAWIGARIQFMDDANVLLGELWHYYFNRHYQRPTNTPTRYAVAVQGSFDGVKRRLSIEVDELARRHLKGMDPDRVARTLVIFELGAGWCGSDISGSFDNVQLFSGISPEYTLTQKEILAIGRSVQLSFLRDRSHFPLNWMRRVRAKHQPSRVDKWLDAVEKKLRERPKSFTQLVERMSGVSDERIFPTAFAVKVMLDNRRMAGLDSPVEGPFKSLEPGKPAQLQIEGRR</sequence>
<feature type="region of interest" description="Disordered" evidence="1">
    <location>
        <begin position="337"/>
        <end position="359"/>
    </location>
</feature>
<feature type="signal peptide" evidence="2">
    <location>
        <begin position="1"/>
        <end position="26"/>
    </location>
</feature>
<feature type="chain" id="PRO_5012300624" evidence="2">
    <location>
        <begin position="27"/>
        <end position="359"/>
    </location>
</feature>
<keyword evidence="2" id="KW-0732">Signal</keyword>
<protein>
    <submittedName>
        <fullName evidence="3">Uncharacterized protein</fullName>
    </submittedName>
</protein>
<reference evidence="3" key="1">
    <citation type="submission" date="2015-04" db="EMBL/GenBank/DDBJ databases">
        <authorList>
            <person name="Syromyatnikov M.Y."/>
            <person name="Popov V.N."/>
        </authorList>
    </citation>
    <scope>NUCLEOTIDE SEQUENCE</scope>
    <source>
        <strain evidence="3">MO-1</strain>
    </source>
</reference>
<gene>
    <name evidence="3" type="ORF">MAGMO_3147</name>
</gene>
<organism evidence="3">
    <name type="scientific">Magnetococcus massalia (strain MO-1)</name>
    <dbReference type="NCBI Taxonomy" id="451514"/>
    <lineage>
        <taxon>Bacteria</taxon>
        <taxon>Pseudomonadati</taxon>
        <taxon>Pseudomonadota</taxon>
        <taxon>Magnetococcia</taxon>
        <taxon>Magnetococcales</taxon>
        <taxon>Magnetococcaceae</taxon>
        <taxon>Magnetococcus</taxon>
    </lineage>
</organism>
<evidence type="ECO:0000313" key="3">
    <source>
        <dbReference type="EMBL" id="CRH07288.1"/>
    </source>
</evidence>
<accession>A0A1S7LKY1</accession>
<dbReference type="EMBL" id="LO017727">
    <property type="protein sequence ID" value="CRH07288.1"/>
    <property type="molecule type" value="Genomic_DNA"/>
</dbReference>
<dbReference type="AlphaFoldDB" id="A0A1S7LKY1"/>
<name>A0A1S7LKY1_MAGMO</name>
<evidence type="ECO:0000256" key="2">
    <source>
        <dbReference type="SAM" id="SignalP"/>
    </source>
</evidence>
<proteinExistence type="predicted"/>